<feature type="binding site" evidence="10">
    <location>
        <position position="86"/>
    </location>
    <ligand>
        <name>thiamine diphosphate</name>
        <dbReference type="ChEBI" id="CHEBI:58937"/>
    </ligand>
</feature>
<feature type="binding site" evidence="10">
    <location>
        <begin position="159"/>
        <end position="160"/>
    </location>
    <ligand>
        <name>thiamine diphosphate</name>
        <dbReference type="ChEBI" id="CHEBI:58937"/>
    </ligand>
</feature>
<dbReference type="NCBIfam" id="NF003933">
    <property type="entry name" value="PRK05444.2-2"/>
    <property type="match status" value="1"/>
</dbReference>
<dbReference type="Pfam" id="PF02779">
    <property type="entry name" value="Transket_pyr"/>
    <property type="match status" value="1"/>
</dbReference>
<dbReference type="InterPro" id="IPR029061">
    <property type="entry name" value="THDP-binding"/>
</dbReference>
<dbReference type="GO" id="GO:0030976">
    <property type="term" value="F:thiamine pyrophosphate binding"/>
    <property type="evidence" value="ECO:0007669"/>
    <property type="project" value="UniProtKB-UniRule"/>
</dbReference>
<comment type="cofactor">
    <cofactor evidence="10">
        <name>thiamine diphosphate</name>
        <dbReference type="ChEBI" id="CHEBI:58937"/>
    </cofactor>
    <text evidence="10">Binds 1 thiamine pyrophosphate per subunit.</text>
</comment>
<accession>A0A368BMW3</accession>
<dbReference type="InterPro" id="IPR009014">
    <property type="entry name" value="Transketo_C/PFOR_II"/>
</dbReference>
<dbReference type="Pfam" id="PF02780">
    <property type="entry name" value="Transketolase_C"/>
    <property type="match status" value="1"/>
</dbReference>
<dbReference type="GO" id="GO:0019288">
    <property type="term" value="P:isopentenyl diphosphate biosynthetic process, methylerythritol 4-phosphate pathway"/>
    <property type="evidence" value="ECO:0007669"/>
    <property type="project" value="TreeGrafter"/>
</dbReference>
<sequence>MKKFDSFPANLPISKLLLDNHLPVDTQNLEVGQLQELADEVREFLLYSVANSGGHFGAGLGAIELTIALHYVLNMPDEKIIWDTGHQAYPHKILTGRKLQMNKIRQLNGLAAFPAITESPYDAMSVGHSSTSISAALGMNEGNKTLQRDLKNFAVIGDGAMTAGIAFEAMMHAGHLGNDLNIILNDNDMSISKNVGGLSNYLANVWASKTYKKLKSSGKQVLDQLPYALHLSRNVKQTLKHAMMPGTLFEDIGLNYIGPIDGHDIPLLVKTLKRMLEKQEPYLLHVITKKGAGFEPAEEERIKYHAISKIEPTPKPSSPKFQDIFSDWLCHQAAKDKKLIGITPAMKEGSGMVEFEKKFPDRFYDVAIAEQHSVTFGAGLTLSGMKPVVAIYSSFLQRAYDQLIHDVCLENLDVTFALDRAGIVGEDGPTHSGNFDLAFMRCIPNLMILSPSDENELWLALNSAYQHKGPAAVRYPRGSGVGQLITASDELIEIGKSRKIYDGNKCCILNFGVLLNRVAKLAQSNGFGLYDMRFVKPIDEDALKEISRNYEYIVTIEDHTTVGGAGSAVGEFLYSIKSEANLLSLGLQDEFPVHGSRNEILAINGLDEIGIEKSIKNFLN</sequence>
<feature type="binding site" evidence="10">
    <location>
        <position position="370"/>
    </location>
    <ligand>
        <name>thiamine diphosphate</name>
        <dbReference type="ChEBI" id="CHEBI:58937"/>
    </ligand>
</feature>
<keyword evidence="6 10" id="KW-0460">Magnesium</keyword>
<feature type="binding site" evidence="10">
    <location>
        <position position="187"/>
    </location>
    <ligand>
        <name>Mg(2+)</name>
        <dbReference type="ChEBI" id="CHEBI:18420"/>
    </ligand>
</feature>
<evidence type="ECO:0000256" key="4">
    <source>
        <dbReference type="ARBA" id="ARBA00022679"/>
    </source>
</evidence>
<comment type="similarity">
    <text evidence="2 10">Belongs to the transketolase family. DXPS subfamily.</text>
</comment>
<dbReference type="GO" id="GO:0000287">
    <property type="term" value="F:magnesium ion binding"/>
    <property type="evidence" value="ECO:0007669"/>
    <property type="project" value="UniProtKB-UniRule"/>
</dbReference>
<feature type="binding site" evidence="10">
    <location>
        <position position="294"/>
    </location>
    <ligand>
        <name>thiamine diphosphate</name>
        <dbReference type="ChEBI" id="CHEBI:58937"/>
    </ligand>
</feature>
<dbReference type="Gene3D" id="3.40.50.920">
    <property type="match status" value="1"/>
</dbReference>
<protein>
    <recommendedName>
        <fullName evidence="10">1-deoxy-D-xylulose-5-phosphate synthase</fullName>
        <ecNumber evidence="10">2.2.1.7</ecNumber>
    </recommendedName>
    <alternativeName>
        <fullName evidence="10">1-deoxyxylulose-5-phosphate synthase</fullName>
        <shortName evidence="10">DXP synthase</shortName>
        <shortName evidence="10">DXPS</shortName>
    </alternativeName>
</protein>
<dbReference type="InterPro" id="IPR005477">
    <property type="entry name" value="Dxylulose-5-P_synthase"/>
</dbReference>
<dbReference type="SMART" id="SM00861">
    <property type="entry name" value="Transket_pyr"/>
    <property type="match status" value="1"/>
</dbReference>
<evidence type="ECO:0000256" key="8">
    <source>
        <dbReference type="ARBA" id="ARBA00023052"/>
    </source>
</evidence>
<reference evidence="12 13" key="1">
    <citation type="journal article" date="2018" name="Microbiome">
        <title>Fine metagenomic profile of the Mediterranean stratified and mixed water columns revealed by assembly and recruitment.</title>
        <authorList>
            <person name="Haro-Moreno J.M."/>
            <person name="Lopez-Perez M."/>
            <person name="De La Torre J.R."/>
            <person name="Picazo A."/>
            <person name="Camacho A."/>
            <person name="Rodriguez-Valera F."/>
        </authorList>
    </citation>
    <scope>NUCLEOTIDE SEQUENCE [LARGE SCALE GENOMIC DNA]</scope>
    <source>
        <strain evidence="12">MED-G83</strain>
    </source>
</reference>
<dbReference type="PANTHER" id="PTHR43322">
    <property type="entry name" value="1-D-DEOXYXYLULOSE 5-PHOSPHATE SYNTHASE-RELATED"/>
    <property type="match status" value="1"/>
</dbReference>
<dbReference type="GO" id="GO:0008661">
    <property type="term" value="F:1-deoxy-D-xylulose-5-phosphate synthase activity"/>
    <property type="evidence" value="ECO:0007669"/>
    <property type="project" value="UniProtKB-UniRule"/>
</dbReference>
<dbReference type="HAMAP" id="MF_00315">
    <property type="entry name" value="DXP_synth"/>
    <property type="match status" value="1"/>
</dbReference>
<comment type="catalytic activity">
    <reaction evidence="10">
        <text>D-glyceraldehyde 3-phosphate + pyruvate + H(+) = 1-deoxy-D-xylulose 5-phosphate + CO2</text>
        <dbReference type="Rhea" id="RHEA:12605"/>
        <dbReference type="ChEBI" id="CHEBI:15361"/>
        <dbReference type="ChEBI" id="CHEBI:15378"/>
        <dbReference type="ChEBI" id="CHEBI:16526"/>
        <dbReference type="ChEBI" id="CHEBI:57792"/>
        <dbReference type="ChEBI" id="CHEBI:59776"/>
        <dbReference type="EC" id="2.2.1.7"/>
    </reaction>
</comment>
<dbReference type="GO" id="GO:0016114">
    <property type="term" value="P:terpenoid biosynthetic process"/>
    <property type="evidence" value="ECO:0007669"/>
    <property type="project" value="UniProtKB-UniRule"/>
</dbReference>
<keyword evidence="4 10" id="KW-0808">Transferase</keyword>
<dbReference type="Proteomes" id="UP000252147">
    <property type="component" value="Unassembled WGS sequence"/>
</dbReference>
<evidence type="ECO:0000259" key="11">
    <source>
        <dbReference type="SMART" id="SM00861"/>
    </source>
</evidence>
<evidence type="ECO:0000256" key="7">
    <source>
        <dbReference type="ARBA" id="ARBA00022977"/>
    </source>
</evidence>
<name>A0A368BMW3_9GAMM</name>
<evidence type="ECO:0000313" key="13">
    <source>
        <dbReference type="Proteomes" id="UP000252147"/>
    </source>
</evidence>
<feature type="binding site" evidence="10">
    <location>
        <begin position="127"/>
        <end position="129"/>
    </location>
    <ligand>
        <name>thiamine diphosphate</name>
        <dbReference type="ChEBI" id="CHEBI:58937"/>
    </ligand>
</feature>
<organism evidence="12 13">
    <name type="scientific">SAR86 cluster bacterium</name>
    <dbReference type="NCBI Taxonomy" id="2030880"/>
    <lineage>
        <taxon>Bacteria</taxon>
        <taxon>Pseudomonadati</taxon>
        <taxon>Pseudomonadota</taxon>
        <taxon>Gammaproteobacteria</taxon>
        <taxon>SAR86 cluster</taxon>
    </lineage>
</organism>
<keyword evidence="8 10" id="KW-0786">Thiamine pyrophosphate</keyword>
<dbReference type="InterPro" id="IPR033248">
    <property type="entry name" value="Transketolase_C"/>
</dbReference>
<gene>
    <name evidence="10" type="primary">dxs</name>
    <name evidence="12" type="ORF">DBW97_02995</name>
</gene>
<comment type="subunit">
    <text evidence="3 10">Homodimer.</text>
</comment>
<dbReference type="PANTHER" id="PTHR43322:SF5">
    <property type="entry name" value="1-DEOXY-D-XYLULOSE-5-PHOSPHATE SYNTHASE, CHLOROPLASTIC"/>
    <property type="match status" value="1"/>
</dbReference>
<dbReference type="InterPro" id="IPR020826">
    <property type="entry name" value="Transketolase_BS"/>
</dbReference>
<dbReference type="Gene3D" id="3.40.50.970">
    <property type="match status" value="2"/>
</dbReference>
<keyword evidence="5 10" id="KW-0479">Metal-binding</keyword>
<feature type="domain" description="Transketolase-like pyrimidine-binding" evidence="11">
    <location>
        <begin position="319"/>
        <end position="483"/>
    </location>
</feature>
<evidence type="ECO:0000256" key="5">
    <source>
        <dbReference type="ARBA" id="ARBA00022723"/>
    </source>
</evidence>
<dbReference type="InterPro" id="IPR005475">
    <property type="entry name" value="Transketolase-like_Pyr-bd"/>
</dbReference>
<dbReference type="GO" id="GO:0005829">
    <property type="term" value="C:cytosol"/>
    <property type="evidence" value="ECO:0007669"/>
    <property type="project" value="TreeGrafter"/>
</dbReference>
<dbReference type="PROSITE" id="PS00802">
    <property type="entry name" value="TRANSKETOLASE_2"/>
    <property type="match status" value="1"/>
</dbReference>
<evidence type="ECO:0000256" key="3">
    <source>
        <dbReference type="ARBA" id="ARBA00011738"/>
    </source>
</evidence>
<evidence type="ECO:0000256" key="2">
    <source>
        <dbReference type="ARBA" id="ARBA00011081"/>
    </source>
</evidence>
<dbReference type="GO" id="GO:0009228">
    <property type="term" value="P:thiamine biosynthetic process"/>
    <property type="evidence" value="ECO:0007669"/>
    <property type="project" value="UniProtKB-UniRule"/>
</dbReference>
<evidence type="ECO:0000313" key="12">
    <source>
        <dbReference type="EMBL" id="RCL38234.1"/>
    </source>
</evidence>
<dbReference type="CDD" id="cd07033">
    <property type="entry name" value="TPP_PYR_DXS_TK_like"/>
    <property type="match status" value="1"/>
</dbReference>
<dbReference type="SUPFAM" id="SSF52518">
    <property type="entry name" value="Thiamin diphosphate-binding fold (THDP-binding)"/>
    <property type="match status" value="2"/>
</dbReference>
<proteinExistence type="inferred from homology"/>
<feature type="binding site" evidence="10">
    <location>
        <position position="158"/>
    </location>
    <ligand>
        <name>Mg(2+)</name>
        <dbReference type="ChEBI" id="CHEBI:18420"/>
    </ligand>
</feature>
<comment type="function">
    <text evidence="10">Catalyzes the acyloin condensation reaction between C atoms 2 and 3 of pyruvate and glyceraldehyde 3-phosphate to yield 1-deoxy-D-xylulose-5-phosphate (DXP).</text>
</comment>
<feature type="binding site" evidence="10">
    <location>
        <position position="187"/>
    </location>
    <ligand>
        <name>thiamine diphosphate</name>
        <dbReference type="ChEBI" id="CHEBI:58937"/>
    </ligand>
</feature>
<dbReference type="EC" id="2.2.1.7" evidence="10"/>
<dbReference type="SUPFAM" id="SSF52922">
    <property type="entry name" value="TK C-terminal domain-like"/>
    <property type="match status" value="1"/>
</dbReference>
<dbReference type="CDD" id="cd02007">
    <property type="entry name" value="TPP_DXS"/>
    <property type="match status" value="1"/>
</dbReference>
<keyword evidence="7 10" id="KW-0784">Thiamine biosynthesis</keyword>
<evidence type="ECO:0000256" key="10">
    <source>
        <dbReference type="HAMAP-Rule" id="MF_00315"/>
    </source>
</evidence>
<keyword evidence="9 10" id="KW-0414">Isoprene biosynthesis</keyword>
<comment type="cofactor">
    <cofactor evidence="10">
        <name>Mg(2+)</name>
        <dbReference type="ChEBI" id="CHEBI:18420"/>
    </cofactor>
    <text evidence="10">Binds 1 Mg(2+) ion per subunit.</text>
</comment>
<comment type="pathway">
    <text evidence="1 10">Metabolic intermediate biosynthesis; 1-deoxy-D-xylulose 5-phosphate biosynthesis; 1-deoxy-D-xylulose 5-phosphate from D-glyceraldehyde 3-phosphate and pyruvate: step 1/1.</text>
</comment>
<evidence type="ECO:0000256" key="9">
    <source>
        <dbReference type="ARBA" id="ARBA00023229"/>
    </source>
</evidence>
<comment type="caution">
    <text evidence="12">The sequence shown here is derived from an EMBL/GenBank/DDBJ whole genome shotgun (WGS) entry which is preliminary data.</text>
</comment>
<dbReference type="Pfam" id="PF13292">
    <property type="entry name" value="DXP_synthase_N"/>
    <property type="match status" value="1"/>
</dbReference>
<evidence type="ECO:0000256" key="6">
    <source>
        <dbReference type="ARBA" id="ARBA00022842"/>
    </source>
</evidence>
<dbReference type="AlphaFoldDB" id="A0A368BMW3"/>
<evidence type="ECO:0000256" key="1">
    <source>
        <dbReference type="ARBA" id="ARBA00004980"/>
    </source>
</evidence>
<dbReference type="FunFam" id="3.40.50.970:FF:000005">
    <property type="entry name" value="1-deoxy-D-xylulose-5-phosphate synthase"/>
    <property type="match status" value="1"/>
</dbReference>
<dbReference type="EMBL" id="QOPD01000004">
    <property type="protein sequence ID" value="RCL38234.1"/>
    <property type="molecule type" value="Genomic_DNA"/>
</dbReference>
<dbReference type="NCBIfam" id="TIGR00204">
    <property type="entry name" value="dxs"/>
    <property type="match status" value="1"/>
</dbReference>
<dbReference type="UniPathway" id="UPA00064">
    <property type="reaction ID" value="UER00091"/>
</dbReference>